<evidence type="ECO:0000313" key="1">
    <source>
        <dbReference type="EMBL" id="KAG6770185.1"/>
    </source>
</evidence>
<accession>A0A8X7ZW42</accession>
<comment type="caution">
    <text evidence="1">The sequence shown here is derived from an EMBL/GenBank/DDBJ whole genome shotgun (WGS) entry which is preliminary data.</text>
</comment>
<protein>
    <submittedName>
        <fullName evidence="1">Uncharacterized protein</fullName>
    </submittedName>
</protein>
<organism evidence="1 2">
    <name type="scientific">Populus tomentosa</name>
    <name type="common">Chinese white poplar</name>
    <dbReference type="NCBI Taxonomy" id="118781"/>
    <lineage>
        <taxon>Eukaryota</taxon>
        <taxon>Viridiplantae</taxon>
        <taxon>Streptophyta</taxon>
        <taxon>Embryophyta</taxon>
        <taxon>Tracheophyta</taxon>
        <taxon>Spermatophyta</taxon>
        <taxon>Magnoliopsida</taxon>
        <taxon>eudicotyledons</taxon>
        <taxon>Gunneridae</taxon>
        <taxon>Pentapetalae</taxon>
        <taxon>rosids</taxon>
        <taxon>fabids</taxon>
        <taxon>Malpighiales</taxon>
        <taxon>Salicaceae</taxon>
        <taxon>Saliceae</taxon>
        <taxon>Populus</taxon>
    </lineage>
</organism>
<dbReference type="OrthoDB" id="1000626at2759"/>
<sequence length="238" mass="27668">MKRVLEGASWTFDNHLLLLHQLKEGEVHCSISSKKRNYMRIRVLIDVSLTLKRWKKICRSHSNQFCGKLFQVQDGKVRKKKKAWLRTVTGRPIEKDNNKWWRDTDINSRERRARVVQEELFGLEELGLHLLYDRKKRRVGLGYVLSRKPDVIFLSETRVDSSIIESIRGEIKFDGSFAVDKLGGGGLAGFWKGLRPVTLIGYSQNHVDLEVIKDLLRLKDKRGDNPHPCPCYKALEML</sequence>
<keyword evidence="2" id="KW-1185">Reference proteome</keyword>
<dbReference type="EMBL" id="JAAWWB010000012">
    <property type="protein sequence ID" value="KAG6770185.1"/>
    <property type="molecule type" value="Genomic_DNA"/>
</dbReference>
<dbReference type="AlphaFoldDB" id="A0A8X7ZW42"/>
<dbReference type="Proteomes" id="UP000886885">
    <property type="component" value="Chromosome 6D"/>
</dbReference>
<evidence type="ECO:0000313" key="2">
    <source>
        <dbReference type="Proteomes" id="UP000886885"/>
    </source>
</evidence>
<reference evidence="1" key="1">
    <citation type="journal article" date="2020" name="bioRxiv">
        <title>Hybrid origin of Populus tomentosa Carr. identified through genome sequencing and phylogenomic analysis.</title>
        <authorList>
            <person name="An X."/>
            <person name="Gao K."/>
            <person name="Chen Z."/>
            <person name="Li J."/>
            <person name="Yang X."/>
            <person name="Yang X."/>
            <person name="Zhou J."/>
            <person name="Guo T."/>
            <person name="Zhao T."/>
            <person name="Huang S."/>
            <person name="Miao D."/>
            <person name="Khan W.U."/>
            <person name="Rao P."/>
            <person name="Ye M."/>
            <person name="Lei B."/>
            <person name="Liao W."/>
            <person name="Wang J."/>
            <person name="Ji L."/>
            <person name="Li Y."/>
            <person name="Guo B."/>
            <person name="Mustafa N.S."/>
            <person name="Li S."/>
            <person name="Yun Q."/>
            <person name="Keller S.R."/>
            <person name="Mao J."/>
            <person name="Zhang R."/>
            <person name="Strauss S.H."/>
        </authorList>
    </citation>
    <scope>NUCLEOTIDE SEQUENCE</scope>
    <source>
        <strain evidence="1">GM15</strain>
        <tissue evidence="1">Leaf</tissue>
    </source>
</reference>
<name>A0A8X7ZW42_POPTO</name>
<proteinExistence type="predicted"/>
<gene>
    <name evidence="1" type="ORF">POTOM_025857</name>
</gene>